<dbReference type="Proteomes" id="UP000182894">
    <property type="component" value="Unassembled WGS sequence"/>
</dbReference>
<proteinExistence type="predicted"/>
<gene>
    <name evidence="1" type="ORF">SAMN05216605_1362</name>
</gene>
<keyword evidence="2" id="KW-1185">Reference proteome</keyword>
<organism evidence="1 2">
    <name type="scientific">Pseudomonas abietaniphila</name>
    <dbReference type="NCBI Taxonomy" id="89065"/>
    <lineage>
        <taxon>Bacteria</taxon>
        <taxon>Pseudomonadati</taxon>
        <taxon>Pseudomonadota</taxon>
        <taxon>Gammaproteobacteria</taxon>
        <taxon>Pseudomonadales</taxon>
        <taxon>Pseudomonadaceae</taxon>
        <taxon>Pseudomonas</taxon>
    </lineage>
</organism>
<accession>A0A1G8UFI2</accession>
<evidence type="ECO:0000313" key="2">
    <source>
        <dbReference type="Proteomes" id="UP000182894"/>
    </source>
</evidence>
<protein>
    <submittedName>
        <fullName evidence="1">Uncharacterized protein</fullName>
    </submittedName>
</protein>
<dbReference type="AlphaFoldDB" id="A0A1G8UFI2"/>
<sequence length="590" mass="63550">MADKPAPNIPTLVDDTVDLIELGTKNLLAYIRYGTNDEMDGDLVTFSWVGRTSASGGLDFRSIPTRVDKDQLPVEGLEIEIPNTVVVGLRDGQAFYSYTVDDQGVVEESKRLILFVGQRPAPAAHLPLPQVKEAHRGFLDPKAQGPVQIVVAPYHAMAKGDTVKLTWQAYQADGNPLSPYVNTKTLGDTDVGFPLSWSVSDNYFSGAADGRVEISYAVTYSTSGSTDSSRLQLKLSVPPDNRMPLPRIRDLTGDILDPAGFPNGAMIEVDPYPDIQVGDDVLVYWSAARPTNSSIQHVRIDQSNIDSRRIEFRIEKSVLDASIGGNVMLTWQYARIGSSASSEPRELSIVTPLKLAAPSVVEATPVAGTSTLDPLGVTETGATVRVPANPGLGPGDLITVIWDGIGVTGNFETSTPLVGGGLDFRIPTTAIPANLGNTFDVYYTVTRATVTVVSDKHRLFISEIALDKLPKLQCTESANTPGKLSRKTGNAANGAHFTLEPWVYIAVGQTVDLELSGLALDGASAVEYNILKDYAVLQSDVVVGVNHGELPMAILDQLKMDESFDVYVSVRFDDSASPQQFLTLKLTLID</sequence>
<dbReference type="STRING" id="89065.SAMN05216605_1362"/>
<dbReference type="RefSeq" id="WP_074759368.1">
    <property type="nucleotide sequence ID" value="NZ_FNCO01000036.1"/>
</dbReference>
<dbReference type="OrthoDB" id="7015712at2"/>
<name>A0A1G8UFI2_9PSED</name>
<evidence type="ECO:0000313" key="1">
    <source>
        <dbReference type="EMBL" id="SDJ52509.1"/>
    </source>
</evidence>
<reference evidence="2" key="1">
    <citation type="submission" date="2016-10" db="EMBL/GenBank/DDBJ databases">
        <authorList>
            <person name="Varghese N."/>
            <person name="Submissions S."/>
        </authorList>
    </citation>
    <scope>NUCLEOTIDE SEQUENCE [LARGE SCALE GENOMIC DNA]</scope>
    <source>
        <strain evidence="2">ATCC 700689</strain>
    </source>
</reference>
<dbReference type="EMBL" id="FNCO01000036">
    <property type="protein sequence ID" value="SDJ52509.1"/>
    <property type="molecule type" value="Genomic_DNA"/>
</dbReference>